<dbReference type="PROSITE" id="PS50929">
    <property type="entry name" value="ABC_TM1F"/>
    <property type="match status" value="1"/>
</dbReference>
<dbReference type="SUPFAM" id="SSF52540">
    <property type="entry name" value="P-loop containing nucleoside triphosphate hydrolases"/>
    <property type="match status" value="1"/>
</dbReference>
<evidence type="ECO:0000313" key="14">
    <source>
        <dbReference type="Proteomes" id="UP000515728"/>
    </source>
</evidence>
<dbReference type="GO" id="GO:0016887">
    <property type="term" value="F:ATP hydrolysis activity"/>
    <property type="evidence" value="ECO:0007669"/>
    <property type="project" value="InterPro"/>
</dbReference>
<dbReference type="RefSeq" id="WP_185717969.1">
    <property type="nucleotide sequence ID" value="NZ_BAAAWI010000001.1"/>
</dbReference>
<evidence type="ECO:0000256" key="2">
    <source>
        <dbReference type="ARBA" id="ARBA00022448"/>
    </source>
</evidence>
<evidence type="ECO:0000256" key="9">
    <source>
        <dbReference type="ARBA" id="ARBA00061644"/>
    </source>
</evidence>
<feature type="transmembrane region" description="Helical" evidence="10">
    <location>
        <begin position="300"/>
        <end position="317"/>
    </location>
</feature>
<feature type="transmembrane region" description="Helical" evidence="10">
    <location>
        <begin position="95"/>
        <end position="119"/>
    </location>
</feature>
<dbReference type="Proteomes" id="UP000515728">
    <property type="component" value="Chromosome"/>
</dbReference>
<keyword evidence="3" id="KW-1003">Cell membrane</keyword>
<dbReference type="PANTHER" id="PTHR43394">
    <property type="entry name" value="ATP-DEPENDENT PERMEASE MDL1, MITOCHONDRIAL"/>
    <property type="match status" value="1"/>
</dbReference>
<keyword evidence="7 10" id="KW-1133">Transmembrane helix</keyword>
<dbReference type="SMART" id="SM00382">
    <property type="entry name" value="AAA"/>
    <property type="match status" value="1"/>
</dbReference>
<keyword evidence="8 10" id="KW-0472">Membrane</keyword>
<dbReference type="Gene3D" id="3.40.50.300">
    <property type="entry name" value="P-loop containing nucleotide triphosphate hydrolases"/>
    <property type="match status" value="1"/>
</dbReference>
<feature type="domain" description="ABC transporter" evidence="11">
    <location>
        <begin position="371"/>
        <end position="607"/>
    </location>
</feature>
<name>A0A7G7MEK3_9PSEU</name>
<dbReference type="GO" id="GO:0005524">
    <property type="term" value="F:ATP binding"/>
    <property type="evidence" value="ECO:0007669"/>
    <property type="project" value="UniProtKB-KW"/>
</dbReference>
<keyword evidence="4 10" id="KW-0812">Transmembrane</keyword>
<feature type="domain" description="ABC transmembrane type-1" evidence="12">
    <location>
        <begin position="51"/>
        <end position="336"/>
    </location>
</feature>
<evidence type="ECO:0000313" key="13">
    <source>
        <dbReference type="EMBL" id="QNG51214.1"/>
    </source>
</evidence>
<protein>
    <submittedName>
        <fullName evidence="13">ABC transporter ATP-binding protein</fullName>
    </submittedName>
</protein>
<keyword evidence="2" id="KW-0813">Transport</keyword>
<dbReference type="AlphaFoldDB" id="A0A7G7MEK3"/>
<keyword evidence="6 13" id="KW-0067">ATP-binding</keyword>
<evidence type="ECO:0000256" key="4">
    <source>
        <dbReference type="ARBA" id="ARBA00022692"/>
    </source>
</evidence>
<evidence type="ECO:0000256" key="7">
    <source>
        <dbReference type="ARBA" id="ARBA00022989"/>
    </source>
</evidence>
<gene>
    <name evidence="13" type="ORF">H6H00_24110</name>
</gene>
<evidence type="ECO:0000256" key="3">
    <source>
        <dbReference type="ARBA" id="ARBA00022475"/>
    </source>
</evidence>
<accession>A0A7G7MEK3</accession>
<feature type="transmembrane region" description="Helical" evidence="10">
    <location>
        <begin position="50"/>
        <end position="75"/>
    </location>
</feature>
<dbReference type="Pfam" id="PF00005">
    <property type="entry name" value="ABC_tran"/>
    <property type="match status" value="1"/>
</dbReference>
<evidence type="ECO:0000256" key="10">
    <source>
        <dbReference type="SAM" id="Phobius"/>
    </source>
</evidence>
<sequence>MSTDTDTGTEEWRGVATEDDEDVTHAAGLRLQRRARSLVVDLVRPHRRAVALAVALLVLENAVMLAGPLLVALAIDTGIPAALDGRPAPLAWTIAGYAACGLAGAGLRAAFLVLSGRVGQDLLLELRRRVFAHGQRLSLDFHESYTSGRLISRLTSDLDSLGDLLERGLDGLLGAILSLVGISVLLVVLDPLLALIVFAGFVPLVFLTRWFQRSSRASYRRTRTTVARLIVHFVESMNGIRAVQAFRRERRSEVIMDGLGTSFRDANVQAFYTVAWYVGATRAVGNLTLATVLLVGGLRVVDGSLALGALTAFLLYLRRFYDPLDDLAQFFNAYQSAAAALEKISTVLDTSPGVEEPERPVALPSPVRGALEFDRVRFAYRRAPDRVVLPEFSLRVPAGQTVALVGATGAGKSSLAKLAARFYDPTAGAVRLDGVDLRDVADADLRDALVMITQEAFLFSGSVAGNIAMGRPSATREEVVAAAEAVGARGFVEALPDGFDTDVRKRGGRLSAGQRQLVSLARVVLADPAVVLLDEATSSLDVPSERAVQDALETVLAGRTALIIAHRLSTVLIADRVLVMADGRVVQDGPPADLLAGDGEFATLHAAWRASLA</sequence>
<dbReference type="InterPro" id="IPR039421">
    <property type="entry name" value="Type_1_exporter"/>
</dbReference>
<evidence type="ECO:0000259" key="11">
    <source>
        <dbReference type="PROSITE" id="PS50893"/>
    </source>
</evidence>
<dbReference type="PANTHER" id="PTHR43394:SF7">
    <property type="entry name" value="ABC TRANSPORTER B FAMILY MEMBER 28"/>
    <property type="match status" value="1"/>
</dbReference>
<evidence type="ECO:0000256" key="8">
    <source>
        <dbReference type="ARBA" id="ARBA00023136"/>
    </source>
</evidence>
<dbReference type="InterPro" id="IPR003439">
    <property type="entry name" value="ABC_transporter-like_ATP-bd"/>
</dbReference>
<dbReference type="GO" id="GO:0090374">
    <property type="term" value="P:oligopeptide export from mitochondrion"/>
    <property type="evidence" value="ECO:0007669"/>
    <property type="project" value="TreeGrafter"/>
</dbReference>
<dbReference type="Gene3D" id="1.20.1560.10">
    <property type="entry name" value="ABC transporter type 1, transmembrane domain"/>
    <property type="match status" value="1"/>
</dbReference>
<evidence type="ECO:0000259" key="12">
    <source>
        <dbReference type="PROSITE" id="PS50929"/>
    </source>
</evidence>
<dbReference type="GO" id="GO:0005886">
    <property type="term" value="C:plasma membrane"/>
    <property type="evidence" value="ECO:0007669"/>
    <property type="project" value="UniProtKB-SubCell"/>
</dbReference>
<feature type="transmembrane region" description="Helical" evidence="10">
    <location>
        <begin position="168"/>
        <end position="186"/>
    </location>
</feature>
<organism evidence="13 14">
    <name type="scientific">Pseudonocardia petroleophila</name>
    <dbReference type="NCBI Taxonomy" id="37331"/>
    <lineage>
        <taxon>Bacteria</taxon>
        <taxon>Bacillati</taxon>
        <taxon>Actinomycetota</taxon>
        <taxon>Actinomycetes</taxon>
        <taxon>Pseudonocardiales</taxon>
        <taxon>Pseudonocardiaceae</taxon>
        <taxon>Pseudonocardia</taxon>
    </lineage>
</organism>
<evidence type="ECO:0000256" key="1">
    <source>
        <dbReference type="ARBA" id="ARBA00004651"/>
    </source>
</evidence>
<dbReference type="CDD" id="cd18546">
    <property type="entry name" value="ABC_6TM_Rv0194_D2_like"/>
    <property type="match status" value="1"/>
</dbReference>
<proteinExistence type="inferred from homology"/>
<comment type="subcellular location">
    <subcellularLocation>
        <location evidence="1">Cell membrane</location>
        <topology evidence="1">Multi-pass membrane protein</topology>
    </subcellularLocation>
</comment>
<dbReference type="SUPFAM" id="SSF90123">
    <property type="entry name" value="ABC transporter transmembrane region"/>
    <property type="match status" value="1"/>
</dbReference>
<dbReference type="InterPro" id="IPR003593">
    <property type="entry name" value="AAA+_ATPase"/>
</dbReference>
<dbReference type="KEGG" id="ppel:H6H00_24110"/>
<dbReference type="EMBL" id="CP060131">
    <property type="protein sequence ID" value="QNG51214.1"/>
    <property type="molecule type" value="Genomic_DNA"/>
</dbReference>
<keyword evidence="14" id="KW-1185">Reference proteome</keyword>
<dbReference type="PROSITE" id="PS00211">
    <property type="entry name" value="ABC_TRANSPORTER_1"/>
    <property type="match status" value="1"/>
</dbReference>
<dbReference type="InterPro" id="IPR027417">
    <property type="entry name" value="P-loop_NTPase"/>
</dbReference>
<dbReference type="PROSITE" id="PS50893">
    <property type="entry name" value="ABC_TRANSPORTER_2"/>
    <property type="match status" value="1"/>
</dbReference>
<dbReference type="Pfam" id="PF00664">
    <property type="entry name" value="ABC_membrane"/>
    <property type="match status" value="1"/>
</dbReference>
<keyword evidence="5" id="KW-0547">Nucleotide-binding</keyword>
<feature type="transmembrane region" description="Helical" evidence="10">
    <location>
        <begin position="192"/>
        <end position="211"/>
    </location>
</feature>
<dbReference type="InterPro" id="IPR017871">
    <property type="entry name" value="ABC_transporter-like_CS"/>
</dbReference>
<dbReference type="FunFam" id="3.40.50.300:FF:000299">
    <property type="entry name" value="ABC transporter ATP-binding protein/permease"/>
    <property type="match status" value="1"/>
</dbReference>
<reference evidence="13 14" key="1">
    <citation type="submission" date="2020-08" db="EMBL/GenBank/DDBJ databases">
        <authorList>
            <person name="Mo P."/>
        </authorList>
    </citation>
    <scope>NUCLEOTIDE SEQUENCE [LARGE SCALE GENOMIC DNA]</scope>
    <source>
        <strain evidence="13 14">CGMCC 4.1532</strain>
    </source>
</reference>
<evidence type="ECO:0000256" key="6">
    <source>
        <dbReference type="ARBA" id="ARBA00022840"/>
    </source>
</evidence>
<dbReference type="GO" id="GO:0015421">
    <property type="term" value="F:ABC-type oligopeptide transporter activity"/>
    <property type="evidence" value="ECO:0007669"/>
    <property type="project" value="TreeGrafter"/>
</dbReference>
<dbReference type="InterPro" id="IPR036640">
    <property type="entry name" value="ABC1_TM_sf"/>
</dbReference>
<comment type="similarity">
    <text evidence="9">Belongs to the ABC transporter superfamily. Lipid exporter (TC 3.A.1.106) family.</text>
</comment>
<dbReference type="InterPro" id="IPR011527">
    <property type="entry name" value="ABC1_TM_dom"/>
</dbReference>
<evidence type="ECO:0000256" key="5">
    <source>
        <dbReference type="ARBA" id="ARBA00022741"/>
    </source>
</evidence>